<evidence type="ECO:0000313" key="3">
    <source>
        <dbReference type="EMBL" id="GAA0951824.1"/>
    </source>
</evidence>
<gene>
    <name evidence="3" type="ORF">GCM10009550_31880</name>
</gene>
<keyword evidence="1" id="KW-0812">Transmembrane</keyword>
<dbReference type="InterPro" id="IPR029787">
    <property type="entry name" value="Nucleotide_cyclase"/>
</dbReference>
<dbReference type="EMBL" id="BAAAHH010000011">
    <property type="protein sequence ID" value="GAA0951824.1"/>
    <property type="molecule type" value="Genomic_DNA"/>
</dbReference>
<dbReference type="Gene3D" id="3.30.70.1230">
    <property type="entry name" value="Nucleotide cyclase"/>
    <property type="match status" value="1"/>
</dbReference>
<keyword evidence="1" id="KW-1133">Transmembrane helix</keyword>
<feature type="transmembrane region" description="Helical" evidence="1">
    <location>
        <begin position="21"/>
        <end position="38"/>
    </location>
</feature>
<evidence type="ECO:0000313" key="4">
    <source>
        <dbReference type="Proteomes" id="UP001500665"/>
    </source>
</evidence>
<dbReference type="PROSITE" id="PS50125">
    <property type="entry name" value="GUANYLATE_CYCLASE_2"/>
    <property type="match status" value="1"/>
</dbReference>
<accession>A0ABN1R4M0</accession>
<feature type="transmembrane region" description="Helical" evidence="1">
    <location>
        <begin position="44"/>
        <end position="66"/>
    </location>
</feature>
<feature type="domain" description="Guanylate cyclase" evidence="2">
    <location>
        <begin position="122"/>
        <end position="243"/>
    </location>
</feature>
<organism evidence="3 4">
    <name type="scientific">Actinocorallia libanotica</name>
    <dbReference type="NCBI Taxonomy" id="46162"/>
    <lineage>
        <taxon>Bacteria</taxon>
        <taxon>Bacillati</taxon>
        <taxon>Actinomycetota</taxon>
        <taxon>Actinomycetes</taxon>
        <taxon>Streptosporangiales</taxon>
        <taxon>Thermomonosporaceae</taxon>
        <taxon>Actinocorallia</taxon>
    </lineage>
</organism>
<reference evidence="3 4" key="1">
    <citation type="journal article" date="2019" name="Int. J. Syst. Evol. Microbiol.">
        <title>The Global Catalogue of Microorganisms (GCM) 10K type strain sequencing project: providing services to taxonomists for standard genome sequencing and annotation.</title>
        <authorList>
            <consortium name="The Broad Institute Genomics Platform"/>
            <consortium name="The Broad Institute Genome Sequencing Center for Infectious Disease"/>
            <person name="Wu L."/>
            <person name="Ma J."/>
        </authorList>
    </citation>
    <scope>NUCLEOTIDE SEQUENCE [LARGE SCALE GENOMIC DNA]</scope>
    <source>
        <strain evidence="3 4">JCM 10696</strain>
    </source>
</reference>
<dbReference type="InterPro" id="IPR001054">
    <property type="entry name" value="A/G_cyclase"/>
</dbReference>
<comment type="caution">
    <text evidence="3">The sequence shown here is derived from an EMBL/GenBank/DDBJ whole genome shotgun (WGS) entry which is preliminary data.</text>
</comment>
<name>A0ABN1R4M0_9ACTN</name>
<sequence length="335" mass="36339">MGEERTGRSGRRRKAGVRLRVLTAVALTHGIAFFGGSVTREPRLALPVLCLAVLWGLAFLSPLAWIQLALVRKAAALATSTEEIRQLMDTAVVSFVGALGLAALPGVRRAGGRPHFTGQPASILFLDIVGFGSPERTDADRAVVHDAMYRGVNRACARAGISWTRCHLEDRGDGILLVLPLPTPTQRALSPFLLPLAEFLAEHNRGATEGTRLQLRVVLHTGPVRSAWNAVRGEAVIHAARLLDAQPAKDEQRRVGADLTFVASALVYETIVRHALDGLEPGAYQRFTARVKESELTGWLCLLGVHRRTLLLHLEGPGQLLPRTYVSDGHVEKLA</sequence>
<proteinExistence type="predicted"/>
<evidence type="ECO:0000256" key="1">
    <source>
        <dbReference type="SAM" id="Phobius"/>
    </source>
</evidence>
<feature type="transmembrane region" description="Helical" evidence="1">
    <location>
        <begin position="87"/>
        <end position="107"/>
    </location>
</feature>
<evidence type="ECO:0000259" key="2">
    <source>
        <dbReference type="PROSITE" id="PS50125"/>
    </source>
</evidence>
<keyword evidence="4" id="KW-1185">Reference proteome</keyword>
<keyword evidence="1" id="KW-0472">Membrane</keyword>
<dbReference type="SUPFAM" id="SSF55073">
    <property type="entry name" value="Nucleotide cyclase"/>
    <property type="match status" value="1"/>
</dbReference>
<dbReference type="Proteomes" id="UP001500665">
    <property type="component" value="Unassembled WGS sequence"/>
</dbReference>
<protein>
    <recommendedName>
        <fullName evidence="2">Guanylate cyclase domain-containing protein</fullName>
    </recommendedName>
</protein>